<dbReference type="SMART" id="SM00052">
    <property type="entry name" value="EAL"/>
    <property type="match status" value="1"/>
</dbReference>
<dbReference type="InterPro" id="IPR001633">
    <property type="entry name" value="EAL_dom"/>
</dbReference>
<dbReference type="GO" id="GO:0071111">
    <property type="term" value="F:cyclic-guanylate-specific phosphodiesterase activity"/>
    <property type="evidence" value="ECO:0007669"/>
    <property type="project" value="InterPro"/>
</dbReference>
<reference evidence="2" key="1">
    <citation type="submission" date="2020-09" db="EMBL/GenBank/DDBJ databases">
        <title>A novel bacterium of genus Paenibacillus, isolated from South China Sea.</title>
        <authorList>
            <person name="Huang H."/>
            <person name="Mo K."/>
            <person name="Hu Y."/>
        </authorList>
    </citation>
    <scope>NUCLEOTIDE SEQUENCE</scope>
    <source>
        <strain evidence="2">IB182496</strain>
    </source>
</reference>
<feature type="domain" description="EAL" evidence="1">
    <location>
        <begin position="1"/>
        <end position="259"/>
    </location>
</feature>
<dbReference type="PANTHER" id="PTHR33121">
    <property type="entry name" value="CYCLIC DI-GMP PHOSPHODIESTERASE PDEF"/>
    <property type="match status" value="1"/>
</dbReference>
<keyword evidence="3" id="KW-1185">Reference proteome</keyword>
<dbReference type="Pfam" id="PF10388">
    <property type="entry name" value="YkuI_C"/>
    <property type="match status" value="1"/>
</dbReference>
<evidence type="ECO:0000313" key="2">
    <source>
        <dbReference type="EMBL" id="MBD2845487.1"/>
    </source>
</evidence>
<name>A0A927BRM0_9BACL</name>
<dbReference type="SUPFAM" id="SSF141868">
    <property type="entry name" value="EAL domain-like"/>
    <property type="match status" value="1"/>
</dbReference>
<dbReference type="CDD" id="cd01948">
    <property type="entry name" value="EAL"/>
    <property type="match status" value="1"/>
</dbReference>
<comment type="caution">
    <text evidence="2">The sequence shown here is derived from an EMBL/GenBank/DDBJ whole genome shotgun (WGS) entry which is preliminary data.</text>
</comment>
<organism evidence="2 3">
    <name type="scientific">Paenibacillus sabuli</name>
    <dbReference type="NCBI Taxonomy" id="2772509"/>
    <lineage>
        <taxon>Bacteria</taxon>
        <taxon>Bacillati</taxon>
        <taxon>Bacillota</taxon>
        <taxon>Bacilli</taxon>
        <taxon>Bacillales</taxon>
        <taxon>Paenibacillaceae</taxon>
        <taxon>Paenibacillus</taxon>
    </lineage>
</organism>
<dbReference type="Gene3D" id="3.20.20.450">
    <property type="entry name" value="EAL domain"/>
    <property type="match status" value="1"/>
</dbReference>
<accession>A0A927BRM0</accession>
<proteinExistence type="predicted"/>
<sequence>MYNEESNQPLPSKPDKSTLAPCFQPVLALDTRRIVGYEVLGRQRVDGGYRTLGPFFTDPRIDAGDQLEIDRIIREQALAQAARAGGDGERPQLFLNLKPSWMYEQYQETGELLTLQLIHKYGIEPSRIVIEVTEEAFLGSMQVLREIIDVYRAHGCQIAIDDVGKGFSNADRIAQIAPSLLKVDIHMMKQSASDYGYFGALRSFSTLAEQIGASLLIEGIETREDLRRAIEIGARYAQGYLFAPAEPQFRAAGEFAGLIEEELEAHRMSLLAVERRWRRAAGRLKRQVGAVHAEAVASPAADADRLGADAAELADRLIEQLLPLLDDSCIRVYLCREDGQQLSSNYVREGRGGAWRRQSGYRGSNWSWRPYFVSNLLALEGRADAMVSRTYTDLETRTRIRTMSVHTAASGVLFVDRIDHDALQPHAY</sequence>
<dbReference type="InterPro" id="IPR035919">
    <property type="entry name" value="EAL_sf"/>
</dbReference>
<gene>
    <name evidence="2" type="ORF">IDH44_09830</name>
</gene>
<dbReference type="PANTHER" id="PTHR33121:SF82">
    <property type="entry name" value="SIGNAL TRANSDUCTION PROTEIN CONTAINING A EAL DOMAIN"/>
    <property type="match status" value="1"/>
</dbReference>
<dbReference type="SUPFAM" id="SSF103190">
    <property type="entry name" value="Sensory domain-like"/>
    <property type="match status" value="1"/>
</dbReference>
<dbReference type="Proteomes" id="UP000621560">
    <property type="component" value="Unassembled WGS sequence"/>
</dbReference>
<dbReference type="InterPro" id="IPR018842">
    <property type="entry name" value="YkuI_C"/>
</dbReference>
<dbReference type="RefSeq" id="WP_190917137.1">
    <property type="nucleotide sequence ID" value="NZ_JACXIZ010000016.1"/>
</dbReference>
<dbReference type="Gene3D" id="3.30.450.20">
    <property type="entry name" value="PAS domain"/>
    <property type="match status" value="1"/>
</dbReference>
<evidence type="ECO:0000259" key="1">
    <source>
        <dbReference type="PROSITE" id="PS50883"/>
    </source>
</evidence>
<dbReference type="Pfam" id="PF00563">
    <property type="entry name" value="EAL"/>
    <property type="match status" value="1"/>
</dbReference>
<dbReference type="InterPro" id="IPR050706">
    <property type="entry name" value="Cyclic-di-GMP_PDE-like"/>
</dbReference>
<evidence type="ECO:0000313" key="3">
    <source>
        <dbReference type="Proteomes" id="UP000621560"/>
    </source>
</evidence>
<dbReference type="AlphaFoldDB" id="A0A927BRM0"/>
<dbReference type="EMBL" id="JACXIZ010000016">
    <property type="protein sequence ID" value="MBD2845487.1"/>
    <property type="molecule type" value="Genomic_DNA"/>
</dbReference>
<protein>
    <submittedName>
        <fullName evidence="2">EAL domain-containing protein</fullName>
    </submittedName>
</protein>
<dbReference type="PROSITE" id="PS50883">
    <property type="entry name" value="EAL"/>
    <property type="match status" value="1"/>
</dbReference>
<dbReference type="InterPro" id="IPR029151">
    <property type="entry name" value="Sensor-like_sf"/>
</dbReference>